<protein>
    <submittedName>
        <fullName evidence="1">Uncharacterized protein</fullName>
    </submittedName>
</protein>
<accession>A0A6L3N4J0</accession>
<comment type="caution">
    <text evidence="1">The sequence shown here is derived from an EMBL/GenBank/DDBJ whole genome shotgun (WGS) entry which is preliminary data.</text>
</comment>
<dbReference type="Proteomes" id="UP000473470">
    <property type="component" value="Unassembled WGS sequence"/>
</dbReference>
<organism evidence="1 2">
    <name type="scientific">Burkholderia stagnalis</name>
    <dbReference type="NCBI Taxonomy" id="1503054"/>
    <lineage>
        <taxon>Bacteria</taxon>
        <taxon>Pseudomonadati</taxon>
        <taxon>Pseudomonadota</taxon>
        <taxon>Betaproteobacteria</taxon>
        <taxon>Burkholderiales</taxon>
        <taxon>Burkholderiaceae</taxon>
        <taxon>Burkholderia</taxon>
        <taxon>Burkholderia cepacia complex</taxon>
    </lineage>
</organism>
<gene>
    <name evidence="1" type="ORF">F7R25_03305</name>
</gene>
<evidence type="ECO:0000313" key="2">
    <source>
        <dbReference type="Proteomes" id="UP000473470"/>
    </source>
</evidence>
<reference evidence="1 2" key="1">
    <citation type="submission" date="2019-09" db="EMBL/GenBank/DDBJ databases">
        <title>Draft genome sequences of 48 bacterial type strains from the CCUG.</title>
        <authorList>
            <person name="Tunovic T."/>
            <person name="Pineiro-Iglesias B."/>
            <person name="Unosson C."/>
            <person name="Inganas E."/>
            <person name="Ohlen M."/>
            <person name="Cardew S."/>
            <person name="Jensie-Markopoulos S."/>
            <person name="Salva-Serra F."/>
            <person name="Jaen-Luchoro D."/>
            <person name="Karlsson R."/>
            <person name="Svensson-Stadler L."/>
            <person name="Chun J."/>
            <person name="Moore E."/>
        </authorList>
    </citation>
    <scope>NUCLEOTIDE SEQUENCE [LARGE SCALE GENOMIC DNA]</scope>
    <source>
        <strain evidence="1 2">CCUG 65686</strain>
    </source>
</reference>
<evidence type="ECO:0000313" key="1">
    <source>
        <dbReference type="EMBL" id="KAB0641019.1"/>
    </source>
</evidence>
<dbReference type="AlphaFoldDB" id="A0A6L3N4J0"/>
<proteinExistence type="predicted"/>
<sequence>MSNQGNRMTHRRLVTDYAIIERRPGYDAANNPLRLTVAQLTPVGVTWRADGVQHVIRNESGVIAVVEAPFDSSANCAYLVDAHDSLRRNVSAGSVVERLMFYDVVESMNGAVAFLAAACGKDVWLEVRIADGAVTRVVNIRQ</sequence>
<dbReference type="EMBL" id="VZOK01000003">
    <property type="protein sequence ID" value="KAB0641019.1"/>
    <property type="molecule type" value="Genomic_DNA"/>
</dbReference>
<name>A0A6L3N4J0_9BURK</name>